<evidence type="ECO:0000313" key="2">
    <source>
        <dbReference type="EMBL" id="QDU95606.1"/>
    </source>
</evidence>
<organism evidence="2 3">
    <name type="scientific">Lignipirellula cremea</name>
    <dbReference type="NCBI Taxonomy" id="2528010"/>
    <lineage>
        <taxon>Bacteria</taxon>
        <taxon>Pseudomonadati</taxon>
        <taxon>Planctomycetota</taxon>
        <taxon>Planctomycetia</taxon>
        <taxon>Pirellulales</taxon>
        <taxon>Pirellulaceae</taxon>
        <taxon>Lignipirellula</taxon>
    </lineage>
</organism>
<keyword evidence="1" id="KW-1133">Transmembrane helix</keyword>
<feature type="transmembrane region" description="Helical" evidence="1">
    <location>
        <begin position="30"/>
        <end position="52"/>
    </location>
</feature>
<protein>
    <submittedName>
        <fullName evidence="2">Uncharacterized protein</fullName>
    </submittedName>
</protein>
<evidence type="ECO:0000313" key="3">
    <source>
        <dbReference type="Proteomes" id="UP000317648"/>
    </source>
</evidence>
<accession>A0A518DUU4</accession>
<evidence type="ECO:0000256" key="1">
    <source>
        <dbReference type="SAM" id="Phobius"/>
    </source>
</evidence>
<name>A0A518DUU4_9BACT</name>
<gene>
    <name evidence="2" type="ORF">Pla8534_34220</name>
</gene>
<feature type="transmembrane region" description="Helical" evidence="1">
    <location>
        <begin position="64"/>
        <end position="93"/>
    </location>
</feature>
<reference evidence="2 3" key="1">
    <citation type="submission" date="2019-02" db="EMBL/GenBank/DDBJ databases">
        <title>Deep-cultivation of Planctomycetes and their phenomic and genomic characterization uncovers novel biology.</title>
        <authorList>
            <person name="Wiegand S."/>
            <person name="Jogler M."/>
            <person name="Boedeker C."/>
            <person name="Pinto D."/>
            <person name="Vollmers J."/>
            <person name="Rivas-Marin E."/>
            <person name="Kohn T."/>
            <person name="Peeters S.H."/>
            <person name="Heuer A."/>
            <person name="Rast P."/>
            <person name="Oberbeckmann S."/>
            <person name="Bunk B."/>
            <person name="Jeske O."/>
            <person name="Meyerdierks A."/>
            <person name="Storesund J.E."/>
            <person name="Kallscheuer N."/>
            <person name="Luecker S."/>
            <person name="Lage O.M."/>
            <person name="Pohl T."/>
            <person name="Merkel B.J."/>
            <person name="Hornburger P."/>
            <person name="Mueller R.-W."/>
            <person name="Bruemmer F."/>
            <person name="Labrenz M."/>
            <person name="Spormann A.M."/>
            <person name="Op den Camp H."/>
            <person name="Overmann J."/>
            <person name="Amann R."/>
            <person name="Jetten M.S.M."/>
            <person name="Mascher T."/>
            <person name="Medema M.H."/>
            <person name="Devos D.P."/>
            <person name="Kaster A.-K."/>
            <person name="Ovreas L."/>
            <person name="Rohde M."/>
            <person name="Galperin M.Y."/>
            <person name="Jogler C."/>
        </authorList>
    </citation>
    <scope>NUCLEOTIDE SEQUENCE [LARGE SCALE GENOMIC DNA]</scope>
    <source>
        <strain evidence="2 3">Pla85_3_4</strain>
    </source>
</reference>
<keyword evidence="3" id="KW-1185">Reference proteome</keyword>
<keyword evidence="1" id="KW-0472">Membrane</keyword>
<dbReference type="RefSeq" id="WP_145054323.1">
    <property type="nucleotide sequence ID" value="NZ_CP036433.1"/>
</dbReference>
<dbReference type="EMBL" id="CP036433">
    <property type="protein sequence ID" value="QDU95606.1"/>
    <property type="molecule type" value="Genomic_DNA"/>
</dbReference>
<dbReference type="Proteomes" id="UP000317648">
    <property type="component" value="Chromosome"/>
</dbReference>
<dbReference type="AlphaFoldDB" id="A0A518DUU4"/>
<keyword evidence="1" id="KW-0812">Transmembrane</keyword>
<sequence length="175" mass="19689">MMKVQWEEPVEFFQAYLQETGSIPSPRNRILAGVAAAAFVALLVLGFEWFFFWLHQKDLGVPLWVYFVAPGISGVVVWFFPVMLMATPATIVLDEEGLHRIKPVGSQLTVTHWPWENLAELTLDEVRYGQKVFPVLVVRTAPEGEEMLFGVGGAPLDRLRELATHRGRTIGDRPG</sequence>
<proteinExistence type="predicted"/>
<dbReference type="KEGG" id="lcre:Pla8534_34220"/>